<name>A0ABN2PKJ8_9MICC</name>
<comment type="caution">
    <text evidence="4">The sequence shown here is derived from an EMBL/GenBank/DDBJ whole genome shotgun (WGS) entry which is preliminary data.</text>
</comment>
<keyword evidence="2" id="KW-1133">Transmembrane helix</keyword>
<dbReference type="PROSITE" id="PS51318">
    <property type="entry name" value="TAT"/>
    <property type="match status" value="1"/>
</dbReference>
<dbReference type="EMBL" id="BAAALV010000007">
    <property type="protein sequence ID" value="GAA1921851.1"/>
    <property type="molecule type" value="Genomic_DNA"/>
</dbReference>
<gene>
    <name evidence="4" type="ORF">GCM10009688_28550</name>
</gene>
<accession>A0ABN2PKJ8</accession>
<dbReference type="Proteomes" id="UP001500784">
    <property type="component" value="Unassembled WGS sequence"/>
</dbReference>
<organism evidence="4 5">
    <name type="scientific">Arthrobacter gandavensis</name>
    <dbReference type="NCBI Taxonomy" id="169960"/>
    <lineage>
        <taxon>Bacteria</taxon>
        <taxon>Bacillati</taxon>
        <taxon>Actinomycetota</taxon>
        <taxon>Actinomycetes</taxon>
        <taxon>Micrococcales</taxon>
        <taxon>Micrococcaceae</taxon>
        <taxon>Arthrobacter</taxon>
    </lineage>
</organism>
<keyword evidence="5" id="KW-1185">Reference proteome</keyword>
<keyword evidence="2" id="KW-0812">Transmembrane</keyword>
<feature type="chain" id="PRO_5047358466" evidence="3">
    <location>
        <begin position="39"/>
        <end position="304"/>
    </location>
</feature>
<evidence type="ECO:0000313" key="5">
    <source>
        <dbReference type="Proteomes" id="UP001500784"/>
    </source>
</evidence>
<feature type="region of interest" description="Disordered" evidence="1">
    <location>
        <begin position="180"/>
        <end position="212"/>
    </location>
</feature>
<keyword evidence="2" id="KW-0472">Membrane</keyword>
<protein>
    <submittedName>
        <fullName evidence="4">Uncharacterized protein</fullName>
    </submittedName>
</protein>
<dbReference type="RefSeq" id="WP_152228644.1">
    <property type="nucleotide sequence ID" value="NZ_BAAALV010000007.1"/>
</dbReference>
<feature type="signal peptide" evidence="3">
    <location>
        <begin position="1"/>
        <end position="38"/>
    </location>
</feature>
<evidence type="ECO:0000313" key="4">
    <source>
        <dbReference type="EMBL" id="GAA1921851.1"/>
    </source>
</evidence>
<evidence type="ECO:0000256" key="1">
    <source>
        <dbReference type="SAM" id="MobiDB-lite"/>
    </source>
</evidence>
<evidence type="ECO:0000256" key="3">
    <source>
        <dbReference type="SAM" id="SignalP"/>
    </source>
</evidence>
<proteinExistence type="predicted"/>
<feature type="transmembrane region" description="Helical" evidence="2">
    <location>
        <begin position="277"/>
        <end position="295"/>
    </location>
</feature>
<dbReference type="InterPro" id="IPR006311">
    <property type="entry name" value="TAT_signal"/>
</dbReference>
<keyword evidence="3" id="KW-0732">Signal</keyword>
<evidence type="ECO:0000256" key="2">
    <source>
        <dbReference type="SAM" id="Phobius"/>
    </source>
</evidence>
<reference evidence="4 5" key="1">
    <citation type="journal article" date="2019" name="Int. J. Syst. Evol. Microbiol.">
        <title>The Global Catalogue of Microorganisms (GCM) 10K type strain sequencing project: providing services to taxonomists for standard genome sequencing and annotation.</title>
        <authorList>
            <consortium name="The Broad Institute Genomics Platform"/>
            <consortium name="The Broad Institute Genome Sequencing Center for Infectious Disease"/>
            <person name="Wu L."/>
            <person name="Ma J."/>
        </authorList>
    </citation>
    <scope>NUCLEOTIDE SEQUENCE [LARGE SCALE GENOMIC DNA]</scope>
    <source>
        <strain evidence="4 5">JCM 13316</strain>
    </source>
</reference>
<sequence length="304" mass="30378">MNPLRRSFAPRGARAGAALLGAGAFAAMSLAAAPAAYADADYLQISHEGSSFSGSARQPIFPAGLHLVPGSSQPAALWVRNNSAEPAYLSLAVAGRGIGPELAGYLEFRSRIGAGAESAALPGSAACNDLGTPVLLEAGAVRRVDLSTGLVPETPNSAMDQQGAFDVLLLLDAAGGRSACQAADAPDNQTPVPGGQDAGGTRGPGNALQDSPGAAAVVTVPGTGGPVAAPLNTVPVSGETISPPAGFAKATGTLDLPPRIAPASFIQSTVEPIIRTWQGTLMVLLAAGFFAAAAGRIRITRRTQ</sequence>